<feature type="domain" description="DUF4440" evidence="1">
    <location>
        <begin position="9"/>
        <end position="115"/>
    </location>
</feature>
<reference evidence="3" key="1">
    <citation type="journal article" date="2019" name="Int. J. Syst. Evol. Microbiol.">
        <title>The Global Catalogue of Microorganisms (GCM) 10K type strain sequencing project: providing services to taxonomists for standard genome sequencing and annotation.</title>
        <authorList>
            <consortium name="The Broad Institute Genomics Platform"/>
            <consortium name="The Broad Institute Genome Sequencing Center for Infectious Disease"/>
            <person name="Wu L."/>
            <person name="Ma J."/>
        </authorList>
    </citation>
    <scope>NUCLEOTIDE SEQUENCE [LARGE SCALE GENOMIC DNA]</scope>
    <source>
        <strain evidence="3">JCM 17326</strain>
    </source>
</reference>
<comment type="caution">
    <text evidence="2">The sequence shown here is derived from an EMBL/GenBank/DDBJ whole genome shotgun (WGS) entry which is preliminary data.</text>
</comment>
<evidence type="ECO:0000313" key="2">
    <source>
        <dbReference type="EMBL" id="GAA3567751.1"/>
    </source>
</evidence>
<dbReference type="Proteomes" id="UP001500630">
    <property type="component" value="Unassembled WGS sequence"/>
</dbReference>
<dbReference type="Pfam" id="PF14534">
    <property type="entry name" value="DUF4440"/>
    <property type="match status" value="1"/>
</dbReference>
<gene>
    <name evidence="2" type="ORF">GCM10022419_055710</name>
</gene>
<keyword evidence="3" id="KW-1185">Reference proteome</keyword>
<dbReference type="InterPro" id="IPR032710">
    <property type="entry name" value="NTF2-like_dom_sf"/>
</dbReference>
<sequence length="125" mass="14161">MRPHAEAMRDIERQRLRSLVTGDMETADVLHADDYQLITPRGIALSKAEYLGEIASGQLGYQVFEAVSDIVVRSSDQMAILRYRARIDVSANHGDLLSFTCWHTDCYELREGRWQAVWSQATTAS</sequence>
<protein>
    <recommendedName>
        <fullName evidence="1">DUF4440 domain-containing protein</fullName>
    </recommendedName>
</protein>
<proteinExistence type="predicted"/>
<dbReference type="EMBL" id="BAABDQ010000012">
    <property type="protein sequence ID" value="GAA3567751.1"/>
    <property type="molecule type" value="Genomic_DNA"/>
</dbReference>
<organism evidence="2 3">
    <name type="scientific">Nonomuraea rosea</name>
    <dbReference type="NCBI Taxonomy" id="638574"/>
    <lineage>
        <taxon>Bacteria</taxon>
        <taxon>Bacillati</taxon>
        <taxon>Actinomycetota</taxon>
        <taxon>Actinomycetes</taxon>
        <taxon>Streptosporangiales</taxon>
        <taxon>Streptosporangiaceae</taxon>
        <taxon>Nonomuraea</taxon>
    </lineage>
</organism>
<dbReference type="InterPro" id="IPR027843">
    <property type="entry name" value="DUF4440"/>
</dbReference>
<evidence type="ECO:0000313" key="3">
    <source>
        <dbReference type="Proteomes" id="UP001500630"/>
    </source>
</evidence>
<accession>A0ABP6XIK8</accession>
<name>A0ABP6XIK8_9ACTN</name>
<evidence type="ECO:0000259" key="1">
    <source>
        <dbReference type="Pfam" id="PF14534"/>
    </source>
</evidence>
<dbReference type="Gene3D" id="3.10.450.50">
    <property type="match status" value="1"/>
</dbReference>
<dbReference type="SUPFAM" id="SSF54427">
    <property type="entry name" value="NTF2-like"/>
    <property type="match status" value="1"/>
</dbReference>